<dbReference type="RefSeq" id="WP_162831547.1">
    <property type="nucleotide sequence ID" value="NZ_CADIKL010000005.1"/>
</dbReference>
<evidence type="ECO:0000313" key="2">
    <source>
        <dbReference type="Proteomes" id="UP000494119"/>
    </source>
</evidence>
<reference evidence="1 2" key="1">
    <citation type="submission" date="2020-04" db="EMBL/GenBank/DDBJ databases">
        <authorList>
            <person name="De Canck E."/>
        </authorList>
    </citation>
    <scope>NUCLEOTIDE SEQUENCE [LARGE SCALE GENOMIC DNA]</scope>
    <source>
        <strain evidence="1 2">LMG 28688</strain>
    </source>
</reference>
<dbReference type="Proteomes" id="UP000494119">
    <property type="component" value="Unassembled WGS sequence"/>
</dbReference>
<accession>A0A6J5FNC2</accession>
<organism evidence="1 2">
    <name type="scientific">Paraburkholderia caffeinitolerans</name>
    <dbReference type="NCBI Taxonomy" id="1723730"/>
    <lineage>
        <taxon>Bacteria</taxon>
        <taxon>Pseudomonadati</taxon>
        <taxon>Pseudomonadota</taxon>
        <taxon>Betaproteobacteria</taxon>
        <taxon>Burkholderiales</taxon>
        <taxon>Burkholderiaceae</taxon>
        <taxon>Paraburkholderia</taxon>
    </lineage>
</organism>
<name>A0A6J5FNC2_9BURK</name>
<protein>
    <submittedName>
        <fullName evidence="1">Uncharacterized protein</fullName>
    </submittedName>
</protein>
<sequence>MEERTIYAGADGLARLEVHMVVAWRERTRGTGVGYRRECFGGMVVGLALADAVDATVPFGIAAFITERGYEAESSYSGQSR</sequence>
<dbReference type="AlphaFoldDB" id="A0A6J5FNC2"/>
<dbReference type="EMBL" id="CADIKL010000005">
    <property type="protein sequence ID" value="CAB3781777.1"/>
    <property type="molecule type" value="Genomic_DNA"/>
</dbReference>
<gene>
    <name evidence="1" type="ORF">LMG28688_01317</name>
</gene>
<evidence type="ECO:0000313" key="1">
    <source>
        <dbReference type="EMBL" id="CAB3781777.1"/>
    </source>
</evidence>
<keyword evidence="2" id="KW-1185">Reference proteome</keyword>
<proteinExistence type="predicted"/>